<dbReference type="Proteomes" id="UP001155483">
    <property type="component" value="Unassembled WGS sequence"/>
</dbReference>
<keyword evidence="1" id="KW-0732">Signal</keyword>
<evidence type="ECO:0000256" key="1">
    <source>
        <dbReference type="SAM" id="SignalP"/>
    </source>
</evidence>
<feature type="chain" id="PRO_5040956287" evidence="1">
    <location>
        <begin position="20"/>
        <end position="212"/>
    </location>
</feature>
<organism evidence="2 3">
    <name type="scientific">Paraflavisolibacter caeni</name>
    <dbReference type="NCBI Taxonomy" id="2982496"/>
    <lineage>
        <taxon>Bacteria</taxon>
        <taxon>Pseudomonadati</taxon>
        <taxon>Bacteroidota</taxon>
        <taxon>Chitinophagia</taxon>
        <taxon>Chitinophagales</taxon>
        <taxon>Chitinophagaceae</taxon>
        <taxon>Paraflavisolibacter</taxon>
    </lineage>
</organism>
<reference evidence="2" key="2">
    <citation type="submission" date="2023-04" db="EMBL/GenBank/DDBJ databases">
        <title>Paracnuella aquatica gen. nov., sp. nov., a member of the family Chitinophagaceae isolated from a hot spring.</title>
        <authorList>
            <person name="Wang C."/>
        </authorList>
    </citation>
    <scope>NUCLEOTIDE SEQUENCE</scope>
    <source>
        <strain evidence="2">LB-8</strain>
    </source>
</reference>
<comment type="caution">
    <text evidence="2">The sequence shown here is derived from an EMBL/GenBank/DDBJ whole genome shotgun (WGS) entry which is preliminary data.</text>
</comment>
<dbReference type="AlphaFoldDB" id="A0A9X2Y0Q1"/>
<sequence length="212" mass="24072">MRSLLLLSFLIPSTILTLAQEKKDSLSPYLFPEFKKGKVKMKNGSEANTLLNYYTITQEIIFEQQGNRLALAELPTIDTVIIEGRKFIPVDNKFYEVLTNTIIPLLARHSASLINAGIPTAYGGNSSFATSLSDISSAGRVYGLRLPDNYTTLPHTDYWLKKKFNYYEANNLKQIQRVFPSRADAIQDFIKVNNIDLKKQDDLVKLILFCQQ</sequence>
<accession>A0A9X2Y0Q1</accession>
<protein>
    <submittedName>
        <fullName evidence="2">Uncharacterized protein</fullName>
    </submittedName>
</protein>
<feature type="signal peptide" evidence="1">
    <location>
        <begin position="1"/>
        <end position="19"/>
    </location>
</feature>
<reference evidence="2" key="1">
    <citation type="submission" date="2022-09" db="EMBL/GenBank/DDBJ databases">
        <authorList>
            <person name="Yuan C."/>
            <person name="Ke Z."/>
        </authorList>
    </citation>
    <scope>NUCLEOTIDE SEQUENCE</scope>
    <source>
        <strain evidence="2">LB-8</strain>
    </source>
</reference>
<keyword evidence="3" id="KW-1185">Reference proteome</keyword>
<evidence type="ECO:0000313" key="2">
    <source>
        <dbReference type="EMBL" id="MCU7552825.1"/>
    </source>
</evidence>
<dbReference type="RefSeq" id="WP_279300260.1">
    <property type="nucleotide sequence ID" value="NZ_JAOTIF010000049.1"/>
</dbReference>
<proteinExistence type="predicted"/>
<dbReference type="EMBL" id="JAOTIF010000049">
    <property type="protein sequence ID" value="MCU7552825.1"/>
    <property type="molecule type" value="Genomic_DNA"/>
</dbReference>
<evidence type="ECO:0000313" key="3">
    <source>
        <dbReference type="Proteomes" id="UP001155483"/>
    </source>
</evidence>
<name>A0A9X2Y0Q1_9BACT</name>
<gene>
    <name evidence="2" type="ORF">OCK74_27145</name>
</gene>